<accession>A0A3M7RWU7</accession>
<dbReference type="Proteomes" id="UP000276133">
    <property type="component" value="Unassembled WGS sequence"/>
</dbReference>
<protein>
    <submittedName>
        <fullName evidence="1">Uncharacterized protein</fullName>
    </submittedName>
</protein>
<reference evidence="1 2" key="1">
    <citation type="journal article" date="2018" name="Sci. Rep.">
        <title>Genomic signatures of local adaptation to the degree of environmental predictability in rotifers.</title>
        <authorList>
            <person name="Franch-Gras L."/>
            <person name="Hahn C."/>
            <person name="Garcia-Roger E.M."/>
            <person name="Carmona M.J."/>
            <person name="Serra M."/>
            <person name="Gomez A."/>
        </authorList>
    </citation>
    <scope>NUCLEOTIDE SEQUENCE [LARGE SCALE GENOMIC DNA]</scope>
    <source>
        <strain evidence="1">HYR1</strain>
    </source>
</reference>
<evidence type="ECO:0000313" key="1">
    <source>
        <dbReference type="EMBL" id="RNA28043.1"/>
    </source>
</evidence>
<evidence type="ECO:0000313" key="2">
    <source>
        <dbReference type="Proteomes" id="UP000276133"/>
    </source>
</evidence>
<sequence length="76" mass="9114">MGTLPKRWPIACNFNDVYFIGAYYTPKANRTLLSIQFKTYFYIYLHRLFLSSNRIKRKICRGKEELMKGKVKEKKS</sequence>
<gene>
    <name evidence="1" type="ORF">BpHYR1_002128</name>
</gene>
<name>A0A3M7RWU7_BRAPC</name>
<dbReference type="AlphaFoldDB" id="A0A3M7RWU7"/>
<keyword evidence="2" id="KW-1185">Reference proteome</keyword>
<organism evidence="1 2">
    <name type="scientific">Brachionus plicatilis</name>
    <name type="common">Marine rotifer</name>
    <name type="synonym">Brachionus muelleri</name>
    <dbReference type="NCBI Taxonomy" id="10195"/>
    <lineage>
        <taxon>Eukaryota</taxon>
        <taxon>Metazoa</taxon>
        <taxon>Spiralia</taxon>
        <taxon>Gnathifera</taxon>
        <taxon>Rotifera</taxon>
        <taxon>Eurotatoria</taxon>
        <taxon>Monogononta</taxon>
        <taxon>Pseudotrocha</taxon>
        <taxon>Ploima</taxon>
        <taxon>Brachionidae</taxon>
        <taxon>Brachionus</taxon>
    </lineage>
</organism>
<comment type="caution">
    <text evidence="1">The sequence shown here is derived from an EMBL/GenBank/DDBJ whole genome shotgun (WGS) entry which is preliminary data.</text>
</comment>
<dbReference type="EMBL" id="REGN01002444">
    <property type="protein sequence ID" value="RNA28043.1"/>
    <property type="molecule type" value="Genomic_DNA"/>
</dbReference>
<proteinExistence type="predicted"/>